<proteinExistence type="predicted"/>
<reference evidence="1" key="1">
    <citation type="submission" date="2021-01" db="EMBL/GenBank/DDBJ databases">
        <authorList>
            <person name="Zahm M."/>
            <person name="Roques C."/>
            <person name="Cabau C."/>
            <person name="Klopp C."/>
            <person name="Donnadieu C."/>
            <person name="Jouanno E."/>
            <person name="Lampietro C."/>
            <person name="Louis A."/>
            <person name="Herpin A."/>
            <person name="Echchiki A."/>
            <person name="Berthelot C."/>
            <person name="Parey E."/>
            <person name="Roest-Crollius H."/>
            <person name="Braasch I."/>
            <person name="Postlethwait J."/>
            <person name="Bobe J."/>
            <person name="Montfort J."/>
            <person name="Bouchez O."/>
            <person name="Begum T."/>
            <person name="Mejri S."/>
            <person name="Adams A."/>
            <person name="Chen W.-J."/>
            <person name="Guiguen Y."/>
        </authorList>
    </citation>
    <scope>NUCLEOTIDE SEQUENCE</scope>
    <source>
        <strain evidence="1">YG-15Mar2019-1</strain>
        <tissue evidence="1">Brain</tissue>
    </source>
</reference>
<evidence type="ECO:0000313" key="1">
    <source>
        <dbReference type="EMBL" id="KAG7473974.1"/>
    </source>
</evidence>
<keyword evidence="2" id="KW-1185">Reference proteome</keyword>
<comment type="caution">
    <text evidence="1">The sequence shown here is derived from an EMBL/GenBank/DDBJ whole genome shotgun (WGS) entry which is preliminary data.</text>
</comment>
<sequence length="79" mass="9259">MANQQGRVFSSSLPEATHGWEKMFSKCLKNMQDDQISETLFVQLLLAEFKFRLHPFPFRGAGIFPRWIRMPKALLCQRT</sequence>
<dbReference type="EMBL" id="JAFDVH010000007">
    <property type="protein sequence ID" value="KAG7473974.1"/>
    <property type="molecule type" value="Genomic_DNA"/>
</dbReference>
<dbReference type="AlphaFoldDB" id="A0A9D3TF16"/>
<dbReference type="Proteomes" id="UP001046870">
    <property type="component" value="Chromosome 7"/>
</dbReference>
<organism evidence="1 2">
    <name type="scientific">Megalops atlanticus</name>
    <name type="common">Tarpon</name>
    <name type="synonym">Clupea gigantea</name>
    <dbReference type="NCBI Taxonomy" id="7932"/>
    <lineage>
        <taxon>Eukaryota</taxon>
        <taxon>Metazoa</taxon>
        <taxon>Chordata</taxon>
        <taxon>Craniata</taxon>
        <taxon>Vertebrata</taxon>
        <taxon>Euteleostomi</taxon>
        <taxon>Actinopterygii</taxon>
        <taxon>Neopterygii</taxon>
        <taxon>Teleostei</taxon>
        <taxon>Elopiformes</taxon>
        <taxon>Megalopidae</taxon>
        <taxon>Megalops</taxon>
    </lineage>
</organism>
<evidence type="ECO:0000313" key="2">
    <source>
        <dbReference type="Proteomes" id="UP001046870"/>
    </source>
</evidence>
<accession>A0A9D3TF16</accession>
<protein>
    <submittedName>
        <fullName evidence="1">Uncharacterized protein</fullName>
    </submittedName>
</protein>
<gene>
    <name evidence="1" type="ORF">MATL_G00101620</name>
</gene>
<name>A0A9D3TF16_MEGAT</name>